<dbReference type="SUPFAM" id="SSF53383">
    <property type="entry name" value="PLP-dependent transferases"/>
    <property type="match status" value="1"/>
</dbReference>
<name>A0A0F6SHX9_9BACT</name>
<keyword evidence="2" id="KW-0663">Pyridoxal phosphate</keyword>
<accession>A0A0F6SHX9</accession>
<dbReference type="EMBL" id="CP011125">
    <property type="protein sequence ID" value="AKF11224.1"/>
    <property type="molecule type" value="Genomic_DNA"/>
</dbReference>
<dbReference type="PRINTS" id="PR00035">
    <property type="entry name" value="HTHGNTR"/>
</dbReference>
<dbReference type="SUPFAM" id="SSF46785">
    <property type="entry name" value="Winged helix' DNA-binding domain"/>
    <property type="match status" value="1"/>
</dbReference>
<keyword evidence="3" id="KW-0805">Transcription regulation</keyword>
<evidence type="ECO:0000256" key="2">
    <source>
        <dbReference type="ARBA" id="ARBA00022898"/>
    </source>
</evidence>
<dbReference type="GO" id="GO:0003700">
    <property type="term" value="F:DNA-binding transcription factor activity"/>
    <property type="evidence" value="ECO:0007669"/>
    <property type="project" value="InterPro"/>
</dbReference>
<dbReference type="Pfam" id="PF00392">
    <property type="entry name" value="GntR"/>
    <property type="match status" value="1"/>
</dbReference>
<dbReference type="PANTHER" id="PTHR46577:SF1">
    <property type="entry name" value="HTH-TYPE TRANSCRIPTIONAL REGULATORY PROTEIN GABR"/>
    <property type="match status" value="1"/>
</dbReference>
<dbReference type="Gene3D" id="1.10.10.10">
    <property type="entry name" value="Winged helix-like DNA-binding domain superfamily/Winged helix DNA-binding domain"/>
    <property type="match status" value="1"/>
</dbReference>
<dbReference type="InterPro" id="IPR036388">
    <property type="entry name" value="WH-like_DNA-bd_sf"/>
</dbReference>
<dbReference type="InterPro" id="IPR000524">
    <property type="entry name" value="Tscrpt_reg_HTH_GntR"/>
</dbReference>
<evidence type="ECO:0000256" key="4">
    <source>
        <dbReference type="ARBA" id="ARBA00023125"/>
    </source>
</evidence>
<dbReference type="KEGG" id="samy:DB32_008373"/>
<proteinExistence type="inferred from homology"/>
<dbReference type="InterPro" id="IPR036390">
    <property type="entry name" value="WH_DNA-bd_sf"/>
</dbReference>
<keyword evidence="4" id="KW-0238">DNA-binding</keyword>
<keyword evidence="8" id="KW-1185">Reference proteome</keyword>
<dbReference type="InterPro" id="IPR051446">
    <property type="entry name" value="HTH_trans_reg/aminotransferase"/>
</dbReference>
<reference evidence="7 8" key="1">
    <citation type="submission" date="2015-03" db="EMBL/GenBank/DDBJ databases">
        <title>Genome assembly of Sandaracinus amylolyticus DSM 53668.</title>
        <authorList>
            <person name="Sharma G."/>
            <person name="Subramanian S."/>
        </authorList>
    </citation>
    <scope>NUCLEOTIDE SEQUENCE [LARGE SCALE GENOMIC DNA]</scope>
    <source>
        <strain evidence="7 8">DSM 53668</strain>
    </source>
</reference>
<dbReference type="AlphaFoldDB" id="A0A0F6SHX9"/>
<dbReference type="Proteomes" id="UP000034883">
    <property type="component" value="Chromosome"/>
</dbReference>
<gene>
    <name evidence="7" type="ORF">DB32_008373</name>
</gene>
<dbReference type="CDD" id="cd00609">
    <property type="entry name" value="AAT_like"/>
    <property type="match status" value="1"/>
</dbReference>
<keyword evidence="5" id="KW-0804">Transcription</keyword>
<dbReference type="InterPro" id="IPR015422">
    <property type="entry name" value="PyrdxlP-dep_Trfase_small"/>
</dbReference>
<organism evidence="7 8">
    <name type="scientific">Sandaracinus amylolyticus</name>
    <dbReference type="NCBI Taxonomy" id="927083"/>
    <lineage>
        <taxon>Bacteria</taxon>
        <taxon>Pseudomonadati</taxon>
        <taxon>Myxococcota</taxon>
        <taxon>Polyangia</taxon>
        <taxon>Polyangiales</taxon>
        <taxon>Sandaracinaceae</taxon>
        <taxon>Sandaracinus</taxon>
    </lineage>
</organism>
<evidence type="ECO:0000256" key="5">
    <source>
        <dbReference type="ARBA" id="ARBA00023163"/>
    </source>
</evidence>
<sequence>MVLDHALDVPLYQQLFDRIAERIRSGAFPAGFRLPPSRKLADELGTHRNTVVRAYTELERSGFLSSTVGRGTFVRAQPAAVALPVGRAPVSSAERAPIPWSSMISERARTEGFARVARVQRIARVGRGELVNLTKMEPGPDLLPDELFRRCLEHVMRTTGTRALGYAPHEGVPRLRERIAADLVRQGVPARADDVLVTSGSQQGLDVVARALVDPGDVVISQAATYTGAIQIFGANGARLMGVPADAEGPDMAWLRHAGRAKALYLMPNSCNPTGECISGPRREALIAWARETGTAVIEDDFVADLELDGAAPPPAMRALDGDVIYLSTFSKKLIPALRIGFLLCPPSLAPQLVALKHATDLGTSGLLQHALAEFLERGYLAAHLNRIRGQYRERRDALCVALKKYLPPSVRFRAPTRGTTMWIELPDDLDPEAVFEEARRRGVLVSPGTLYRVDRAVGGPSGLRLVFGGESPARLVEGAKRLGAAMDAVSVGRRAVVKRTGTDPLGVV</sequence>
<dbReference type="Gene3D" id="3.40.640.10">
    <property type="entry name" value="Type I PLP-dependent aspartate aminotransferase-like (Major domain)"/>
    <property type="match status" value="1"/>
</dbReference>
<dbReference type="PROSITE" id="PS50949">
    <property type="entry name" value="HTH_GNTR"/>
    <property type="match status" value="1"/>
</dbReference>
<evidence type="ECO:0000259" key="6">
    <source>
        <dbReference type="PROSITE" id="PS50949"/>
    </source>
</evidence>
<dbReference type="SMART" id="SM00345">
    <property type="entry name" value="HTH_GNTR"/>
    <property type="match status" value="1"/>
</dbReference>
<dbReference type="GO" id="GO:0003677">
    <property type="term" value="F:DNA binding"/>
    <property type="evidence" value="ECO:0007669"/>
    <property type="project" value="UniProtKB-KW"/>
</dbReference>
<evidence type="ECO:0000313" key="7">
    <source>
        <dbReference type="EMBL" id="AKF11224.1"/>
    </source>
</evidence>
<evidence type="ECO:0000256" key="1">
    <source>
        <dbReference type="ARBA" id="ARBA00005384"/>
    </source>
</evidence>
<dbReference type="InterPro" id="IPR015421">
    <property type="entry name" value="PyrdxlP-dep_Trfase_major"/>
</dbReference>
<protein>
    <submittedName>
        <fullName evidence="7">Transcriptional regulator, GntR family protein</fullName>
    </submittedName>
</protein>
<dbReference type="Pfam" id="PF00155">
    <property type="entry name" value="Aminotran_1_2"/>
    <property type="match status" value="1"/>
</dbReference>
<evidence type="ECO:0000256" key="3">
    <source>
        <dbReference type="ARBA" id="ARBA00023015"/>
    </source>
</evidence>
<dbReference type="Gene3D" id="3.90.1150.10">
    <property type="entry name" value="Aspartate Aminotransferase, domain 1"/>
    <property type="match status" value="1"/>
</dbReference>
<dbReference type="STRING" id="927083.DB32_008373"/>
<feature type="domain" description="HTH gntR-type" evidence="6">
    <location>
        <begin position="9"/>
        <end position="77"/>
    </location>
</feature>
<dbReference type="PANTHER" id="PTHR46577">
    <property type="entry name" value="HTH-TYPE TRANSCRIPTIONAL REGULATORY PROTEIN GABR"/>
    <property type="match status" value="1"/>
</dbReference>
<dbReference type="GO" id="GO:0030170">
    <property type="term" value="F:pyridoxal phosphate binding"/>
    <property type="evidence" value="ECO:0007669"/>
    <property type="project" value="InterPro"/>
</dbReference>
<dbReference type="CDD" id="cd07377">
    <property type="entry name" value="WHTH_GntR"/>
    <property type="match status" value="1"/>
</dbReference>
<comment type="similarity">
    <text evidence="1">In the C-terminal section; belongs to the class-I pyridoxal-phosphate-dependent aminotransferase family.</text>
</comment>
<dbReference type="InterPro" id="IPR015424">
    <property type="entry name" value="PyrdxlP-dep_Trfase"/>
</dbReference>
<evidence type="ECO:0000313" key="8">
    <source>
        <dbReference type="Proteomes" id="UP000034883"/>
    </source>
</evidence>
<dbReference type="InterPro" id="IPR004839">
    <property type="entry name" value="Aminotransferase_I/II_large"/>
</dbReference>